<dbReference type="Proteomes" id="UP000601055">
    <property type="component" value="Unassembled WGS sequence"/>
</dbReference>
<dbReference type="RefSeq" id="WP_182921125.1">
    <property type="nucleotide sequence ID" value="NZ_WNXD01000001.1"/>
</dbReference>
<evidence type="ECO:0000313" key="1">
    <source>
        <dbReference type="EMBL" id="MBB2144436.1"/>
    </source>
</evidence>
<dbReference type="AlphaFoldDB" id="A0A923IU32"/>
<gene>
    <name evidence="1" type="ORF">GM921_02990</name>
</gene>
<protein>
    <submittedName>
        <fullName evidence="1">Uncharacterized protein</fullName>
    </submittedName>
</protein>
<name>A0A923IU32_9SPHI</name>
<evidence type="ECO:0000313" key="2">
    <source>
        <dbReference type="Proteomes" id="UP000601055"/>
    </source>
</evidence>
<dbReference type="EMBL" id="WNXD01000001">
    <property type="protein sequence ID" value="MBB2144436.1"/>
    <property type="molecule type" value="Genomic_DNA"/>
</dbReference>
<reference evidence="1" key="1">
    <citation type="submission" date="2019-11" db="EMBL/GenBank/DDBJ databases">
        <title>Description of Pedobacter sp. LMG 31464T.</title>
        <authorList>
            <person name="Carlier A."/>
            <person name="Qi S."/>
            <person name="Vandamme P."/>
        </authorList>
    </citation>
    <scope>NUCLEOTIDE SEQUENCE</scope>
    <source>
        <strain evidence="1">LMG 31464</strain>
    </source>
</reference>
<sequence length="164" mass="18117">MKILITGGNSATALKLVKAFATYQVILADYGEVPSLTSSAYTLISLGEKNEDVLAHTLLNKCLDEGVDLILPIHNFEIEAVVKAETLFNEFNIQVLVPNREELDLYFNIASTLKTGDWVIYKSGEVLFASNSEVIPANNEQKNLNGAFYITKDDTAFKLNLITI</sequence>
<comment type="caution">
    <text evidence="1">The sequence shown here is derived from an EMBL/GenBank/DDBJ whole genome shotgun (WGS) entry which is preliminary data.</text>
</comment>
<accession>A0A923IU32</accession>
<keyword evidence="2" id="KW-1185">Reference proteome</keyword>
<dbReference type="Gene3D" id="3.40.50.20">
    <property type="match status" value="1"/>
</dbReference>
<proteinExistence type="predicted"/>
<organism evidence="1 2">
    <name type="scientific">Pedobacter planticolens</name>
    <dbReference type="NCBI Taxonomy" id="2679964"/>
    <lineage>
        <taxon>Bacteria</taxon>
        <taxon>Pseudomonadati</taxon>
        <taxon>Bacteroidota</taxon>
        <taxon>Sphingobacteriia</taxon>
        <taxon>Sphingobacteriales</taxon>
        <taxon>Sphingobacteriaceae</taxon>
        <taxon>Pedobacter</taxon>
    </lineage>
</organism>